<name>V6S248_9FLAO</name>
<feature type="domain" description="N-acetyltransferase" evidence="3">
    <location>
        <begin position="1"/>
        <end position="163"/>
    </location>
</feature>
<comment type="caution">
    <text evidence="4">The sequence shown here is derived from an EMBL/GenBank/DDBJ whole genome shotgun (WGS) entry which is preliminary data.</text>
</comment>
<evidence type="ECO:0000256" key="1">
    <source>
        <dbReference type="ARBA" id="ARBA00022679"/>
    </source>
</evidence>
<evidence type="ECO:0000259" key="3">
    <source>
        <dbReference type="PROSITE" id="PS51186"/>
    </source>
</evidence>
<dbReference type="SUPFAM" id="SSF55729">
    <property type="entry name" value="Acyl-CoA N-acyltransferases (Nat)"/>
    <property type="match status" value="1"/>
</dbReference>
<dbReference type="PROSITE" id="PS51186">
    <property type="entry name" value="GNAT"/>
    <property type="match status" value="1"/>
</dbReference>
<accession>V6S248</accession>
<keyword evidence="1 4" id="KW-0808">Transferase</keyword>
<proteinExistence type="predicted"/>
<dbReference type="InterPro" id="IPR050832">
    <property type="entry name" value="Bact_Acetyltransf"/>
</dbReference>
<dbReference type="CDD" id="cd04301">
    <property type="entry name" value="NAT_SF"/>
    <property type="match status" value="1"/>
</dbReference>
<dbReference type="STRING" id="1341154.FCR2A7T_10330"/>
<sequence length="163" mass="18723">MQILQADKSQLHIVRDLAYKIWPDAYGEILSEAQLDYMLENFYAIPALEAQMEKHHVFLLAEENGTFYGFAAYEINCNATGKTKLHKIYVLPETQGRGLGKLLLNEVETAAKQAGNSHLFLNVNRYNIAQEFYKRLGFEIVHEEDIEIGNGYLMEDFVMEKSL</sequence>
<protein>
    <submittedName>
        <fullName evidence="4">Acetyltransferase (GNAT) family protein</fullName>
    </submittedName>
</protein>
<dbReference type="GO" id="GO:0016747">
    <property type="term" value="F:acyltransferase activity, transferring groups other than amino-acyl groups"/>
    <property type="evidence" value="ECO:0007669"/>
    <property type="project" value="InterPro"/>
</dbReference>
<dbReference type="Gene3D" id="3.40.630.30">
    <property type="match status" value="1"/>
</dbReference>
<dbReference type="EMBL" id="VLKQ01000009">
    <property type="protein sequence ID" value="TWI10819.1"/>
    <property type="molecule type" value="Genomic_DNA"/>
</dbReference>
<dbReference type="OrthoDB" id="9800604at2"/>
<keyword evidence="2" id="KW-0012">Acyltransferase</keyword>
<dbReference type="InterPro" id="IPR016181">
    <property type="entry name" value="Acyl_CoA_acyltransferase"/>
</dbReference>
<gene>
    <name evidence="4" type="ORF">IP98_02170</name>
</gene>
<dbReference type="InterPro" id="IPR000182">
    <property type="entry name" value="GNAT_dom"/>
</dbReference>
<reference evidence="4 5" key="1">
    <citation type="journal article" date="2015" name="Stand. Genomic Sci.">
        <title>Genomic Encyclopedia of Bacterial and Archaeal Type Strains, Phase III: the genomes of soil and plant-associated and newly described type strains.</title>
        <authorList>
            <person name="Whitman W.B."/>
            <person name="Woyke T."/>
            <person name="Klenk H.P."/>
            <person name="Zhou Y."/>
            <person name="Lilburn T.G."/>
            <person name="Beck B.J."/>
            <person name="De Vos P."/>
            <person name="Vandamme P."/>
            <person name="Eisen J.A."/>
            <person name="Garrity G."/>
            <person name="Hugenholtz P."/>
            <person name="Kyrpides N.C."/>
        </authorList>
    </citation>
    <scope>NUCLEOTIDE SEQUENCE [LARGE SCALE GENOMIC DNA]</scope>
    <source>
        <strain evidence="4 5">CGMCC 1.7270</strain>
    </source>
</reference>
<evidence type="ECO:0000256" key="2">
    <source>
        <dbReference type="ARBA" id="ARBA00023315"/>
    </source>
</evidence>
<organism evidence="4 5">
    <name type="scientific">Flavobacterium cauense R2A-7</name>
    <dbReference type="NCBI Taxonomy" id="1341154"/>
    <lineage>
        <taxon>Bacteria</taxon>
        <taxon>Pseudomonadati</taxon>
        <taxon>Bacteroidota</taxon>
        <taxon>Flavobacteriia</taxon>
        <taxon>Flavobacteriales</taxon>
        <taxon>Flavobacteriaceae</taxon>
        <taxon>Flavobacterium</taxon>
    </lineage>
</organism>
<keyword evidence="5" id="KW-1185">Reference proteome</keyword>
<dbReference type="PANTHER" id="PTHR43877">
    <property type="entry name" value="AMINOALKYLPHOSPHONATE N-ACETYLTRANSFERASE-RELATED-RELATED"/>
    <property type="match status" value="1"/>
</dbReference>
<dbReference type="RefSeq" id="WP_023570195.1">
    <property type="nucleotide sequence ID" value="NZ_AVBI01000012.1"/>
</dbReference>
<evidence type="ECO:0000313" key="4">
    <source>
        <dbReference type="EMBL" id="TWI10819.1"/>
    </source>
</evidence>
<dbReference type="AlphaFoldDB" id="V6S248"/>
<dbReference type="Pfam" id="PF00583">
    <property type="entry name" value="Acetyltransf_1"/>
    <property type="match status" value="1"/>
</dbReference>
<dbReference type="Proteomes" id="UP000319848">
    <property type="component" value="Unassembled WGS sequence"/>
</dbReference>
<evidence type="ECO:0000313" key="5">
    <source>
        <dbReference type="Proteomes" id="UP000319848"/>
    </source>
</evidence>